<evidence type="ECO:0000256" key="1">
    <source>
        <dbReference type="SAM" id="Phobius"/>
    </source>
</evidence>
<dbReference type="SUPFAM" id="SSF52980">
    <property type="entry name" value="Restriction endonuclease-like"/>
    <property type="match status" value="1"/>
</dbReference>
<proteinExistence type="predicted"/>
<feature type="domain" description="Restriction endonuclease type IV Mrr" evidence="3">
    <location>
        <begin position="190"/>
        <end position="306"/>
    </location>
</feature>
<feature type="transmembrane region" description="Helical" evidence="1">
    <location>
        <begin position="135"/>
        <end position="153"/>
    </location>
</feature>
<feature type="chain" id="PRO_5036973907" evidence="2">
    <location>
        <begin position="34"/>
        <end position="312"/>
    </location>
</feature>
<organism evidence="4 5">
    <name type="scientific">Pseudanabaena cinerea FACHB-1277</name>
    <dbReference type="NCBI Taxonomy" id="2949581"/>
    <lineage>
        <taxon>Bacteria</taxon>
        <taxon>Bacillati</taxon>
        <taxon>Cyanobacteriota</taxon>
        <taxon>Cyanophyceae</taxon>
        <taxon>Pseudanabaenales</taxon>
        <taxon>Pseudanabaenaceae</taxon>
        <taxon>Pseudanabaena</taxon>
        <taxon>Pseudanabaena cinerea</taxon>
    </lineage>
</organism>
<keyword evidence="4" id="KW-0540">Nuclease</keyword>
<accession>A0A926Z6Y3</accession>
<keyword evidence="5" id="KW-1185">Reference proteome</keyword>
<dbReference type="EMBL" id="JACJPY010000046">
    <property type="protein sequence ID" value="MBD2151220.1"/>
    <property type="molecule type" value="Genomic_DNA"/>
</dbReference>
<keyword evidence="4" id="KW-0255">Endonuclease</keyword>
<dbReference type="GO" id="GO:0004519">
    <property type="term" value="F:endonuclease activity"/>
    <property type="evidence" value="ECO:0007669"/>
    <property type="project" value="UniProtKB-KW"/>
</dbReference>
<reference evidence="4" key="2">
    <citation type="submission" date="2020-08" db="EMBL/GenBank/DDBJ databases">
        <authorList>
            <person name="Chen M."/>
            <person name="Teng W."/>
            <person name="Zhao L."/>
            <person name="Hu C."/>
            <person name="Zhou Y."/>
            <person name="Han B."/>
            <person name="Song L."/>
            <person name="Shu W."/>
        </authorList>
    </citation>
    <scope>NUCLEOTIDE SEQUENCE</scope>
    <source>
        <strain evidence="4">FACHB-1277</strain>
    </source>
</reference>
<dbReference type="InterPro" id="IPR011335">
    <property type="entry name" value="Restrct_endonuc-II-like"/>
</dbReference>
<dbReference type="InterPro" id="IPR007560">
    <property type="entry name" value="Restrct_endonuc_IV_Mrr"/>
</dbReference>
<protein>
    <submittedName>
        <fullName evidence="4">Restriction endonuclease</fullName>
    </submittedName>
</protein>
<sequence>MIAFNFVFHKKTRSLLTVLSIIASLSVSPTILAKVNIESESPSIELNNRLDRCRFKGFTVTDEPTTEYDLRNLVEKCESKLKISYPEKDELLNRLDYCLQKGYKEQKLPTRMTLVVLNDLVAQCEKQLGVNSNNVVIVIVIGLLFVVFMFSIASNSNHNSGSTYVDYPETDEIRIKYNQQILVDQTLLQIDQMSEPEFKRFLSDVYLKLNYTISLNEKPSNNSSKLIITTYDNSQSIVIQGIIFKSEVDRERSERNSIREAYADIRLYNANYACVFYNSYFTYIVKEEAKQLGLVLCDRDELQNLIFKYLFE</sequence>
<reference evidence="4" key="1">
    <citation type="journal article" date="2015" name="ISME J.">
        <title>Draft Genome Sequence of Streptomyces incarnatus NRRL8089, which Produces the Nucleoside Antibiotic Sinefungin.</title>
        <authorList>
            <person name="Oshima K."/>
            <person name="Hattori M."/>
            <person name="Shimizu H."/>
            <person name="Fukuda K."/>
            <person name="Nemoto M."/>
            <person name="Inagaki K."/>
            <person name="Tamura T."/>
        </authorList>
    </citation>
    <scope>NUCLEOTIDE SEQUENCE</scope>
    <source>
        <strain evidence="4">FACHB-1277</strain>
    </source>
</reference>
<feature type="signal peptide" evidence="2">
    <location>
        <begin position="1"/>
        <end position="33"/>
    </location>
</feature>
<keyword evidence="4" id="KW-0378">Hydrolase</keyword>
<dbReference type="RefSeq" id="WP_190351640.1">
    <property type="nucleotide sequence ID" value="NZ_JACJPY010000046.1"/>
</dbReference>
<evidence type="ECO:0000259" key="3">
    <source>
        <dbReference type="Pfam" id="PF04471"/>
    </source>
</evidence>
<evidence type="ECO:0000256" key="2">
    <source>
        <dbReference type="SAM" id="SignalP"/>
    </source>
</evidence>
<keyword evidence="2" id="KW-0732">Signal</keyword>
<dbReference type="GO" id="GO:0003677">
    <property type="term" value="F:DNA binding"/>
    <property type="evidence" value="ECO:0007669"/>
    <property type="project" value="InterPro"/>
</dbReference>
<dbReference type="GO" id="GO:0009307">
    <property type="term" value="P:DNA restriction-modification system"/>
    <property type="evidence" value="ECO:0007669"/>
    <property type="project" value="InterPro"/>
</dbReference>
<gene>
    <name evidence="4" type="ORF">H6F44_13975</name>
</gene>
<dbReference type="Pfam" id="PF04471">
    <property type="entry name" value="Mrr_cat"/>
    <property type="match status" value="1"/>
</dbReference>
<evidence type="ECO:0000313" key="5">
    <source>
        <dbReference type="Proteomes" id="UP000631421"/>
    </source>
</evidence>
<name>A0A926Z6Y3_9CYAN</name>
<dbReference type="AlphaFoldDB" id="A0A926Z6Y3"/>
<keyword evidence="1" id="KW-0812">Transmembrane</keyword>
<comment type="caution">
    <text evidence="4">The sequence shown here is derived from an EMBL/GenBank/DDBJ whole genome shotgun (WGS) entry which is preliminary data.</text>
</comment>
<dbReference type="Proteomes" id="UP000631421">
    <property type="component" value="Unassembled WGS sequence"/>
</dbReference>
<keyword evidence="1" id="KW-0472">Membrane</keyword>
<evidence type="ECO:0000313" key="4">
    <source>
        <dbReference type="EMBL" id="MBD2151220.1"/>
    </source>
</evidence>
<keyword evidence="1" id="KW-1133">Transmembrane helix</keyword>